<evidence type="ECO:0000259" key="1">
    <source>
        <dbReference type="Pfam" id="PF07755"/>
    </source>
</evidence>
<name>A0ABP8Q964_9GAMM</name>
<dbReference type="Pfam" id="PF07755">
    <property type="entry name" value="DUF1611"/>
    <property type="match status" value="1"/>
</dbReference>
<dbReference type="RefSeq" id="WP_345012522.1">
    <property type="nucleotide sequence ID" value="NZ_BAABFC010000012.1"/>
</dbReference>
<reference evidence="4" key="1">
    <citation type="journal article" date="2019" name="Int. J. Syst. Evol. Microbiol.">
        <title>The Global Catalogue of Microorganisms (GCM) 10K type strain sequencing project: providing services to taxonomists for standard genome sequencing and annotation.</title>
        <authorList>
            <consortium name="The Broad Institute Genomics Platform"/>
            <consortium name="The Broad Institute Genome Sequencing Center for Infectious Disease"/>
            <person name="Wu L."/>
            <person name="Ma J."/>
        </authorList>
    </citation>
    <scope>NUCLEOTIDE SEQUENCE [LARGE SCALE GENOMIC DNA]</scope>
    <source>
        <strain evidence="4">JCM 32226</strain>
    </source>
</reference>
<dbReference type="InterPro" id="IPR035402">
    <property type="entry name" value="DgcN-like_N"/>
</dbReference>
<evidence type="ECO:0000313" key="4">
    <source>
        <dbReference type="Proteomes" id="UP001501321"/>
    </source>
</evidence>
<organism evidence="3 4">
    <name type="scientific">Pseudaeromonas paramecii</name>
    <dbReference type="NCBI Taxonomy" id="2138166"/>
    <lineage>
        <taxon>Bacteria</taxon>
        <taxon>Pseudomonadati</taxon>
        <taxon>Pseudomonadota</taxon>
        <taxon>Gammaproteobacteria</taxon>
        <taxon>Aeromonadales</taxon>
        <taxon>Aeromonadaceae</taxon>
        <taxon>Pseudaeromonas</taxon>
    </lineage>
</organism>
<accession>A0ABP8Q964</accession>
<evidence type="ECO:0000259" key="2">
    <source>
        <dbReference type="Pfam" id="PF17396"/>
    </source>
</evidence>
<dbReference type="InterPro" id="IPR027417">
    <property type="entry name" value="P-loop_NTPase"/>
</dbReference>
<dbReference type="InterPro" id="IPR035086">
    <property type="entry name" value="DgcN-like_C"/>
</dbReference>
<dbReference type="EMBL" id="BAABFC010000012">
    <property type="protein sequence ID" value="GAA4499438.1"/>
    <property type="molecule type" value="Genomic_DNA"/>
</dbReference>
<protein>
    <submittedName>
        <fullName evidence="3">DUF1611 domain-containing protein</fullName>
    </submittedName>
</protein>
<evidence type="ECO:0000313" key="3">
    <source>
        <dbReference type="EMBL" id="GAA4499438.1"/>
    </source>
</evidence>
<dbReference type="InterPro" id="IPR011669">
    <property type="entry name" value="DgcN-like"/>
</dbReference>
<dbReference type="SUPFAM" id="SSF52540">
    <property type="entry name" value="P-loop containing nucleoside triphosphate hydrolases"/>
    <property type="match status" value="1"/>
</dbReference>
<feature type="domain" description="D-glutamate N-acetyltransferase-like N-terminal" evidence="2">
    <location>
        <begin position="50"/>
        <end position="128"/>
    </location>
</feature>
<keyword evidence="4" id="KW-1185">Reference proteome</keyword>
<comment type="caution">
    <text evidence="3">The sequence shown here is derived from an EMBL/GenBank/DDBJ whole genome shotgun (WGS) entry which is preliminary data.</text>
</comment>
<gene>
    <name evidence="3" type="ORF">GCM10023095_19610</name>
</gene>
<dbReference type="Proteomes" id="UP001501321">
    <property type="component" value="Unassembled WGS sequence"/>
</dbReference>
<dbReference type="PANTHER" id="PTHR40690">
    <property type="entry name" value="GLL3100 PROTEIN"/>
    <property type="match status" value="1"/>
</dbReference>
<feature type="domain" description="D-glutamate N-acetyltransferase-like C-terminal" evidence="1">
    <location>
        <begin position="139"/>
        <end position="331"/>
    </location>
</feature>
<dbReference type="Pfam" id="PF17396">
    <property type="entry name" value="DUF1611_N"/>
    <property type="match status" value="1"/>
</dbReference>
<dbReference type="Gene3D" id="3.40.50.720">
    <property type="entry name" value="NAD(P)-binding Rossmann-like Domain"/>
    <property type="match status" value="1"/>
</dbReference>
<dbReference type="PANTHER" id="PTHR40690:SF1">
    <property type="entry name" value="DUF1611 DOMAIN-CONTAINING PROTEIN"/>
    <property type="match status" value="1"/>
</dbReference>
<dbReference type="PIRSF" id="PIRSF026760">
    <property type="entry name" value="UCP026760"/>
    <property type="match status" value="1"/>
</dbReference>
<proteinExistence type="predicted"/>
<sequence>MELIELNAPYLLFVGDAPDLLMAKTAKGVAHWRPERCLAQLRYPESPVDLGLPDMDVASAAAAGAKTLVLGLAPFGASLPQRWIDTCVEALAHGMDVASGLHIRLASIPAIVDAAARYGRRILDVRNPPATLPCGTGLPRSGKRLLTVGTDCCVGKMFTALAIQAEMAARKLPTSFRPTGQTGILIEGYGVSVDAVVADFISGAVELLAPANAPEHWDIIEGQGSLFHPAYAGVSLGLLHGAQADVLVVCHEAGRSQMDGMEGYPIQPMEQVIATNLAMARLTNPKVRLGGIALNTSRLSEADALAAIDELAQRLGVVVVDPVRTGVAPLVDAILAGETA</sequence>
<dbReference type="Gene3D" id="3.40.50.300">
    <property type="entry name" value="P-loop containing nucleotide triphosphate hydrolases"/>
    <property type="match status" value="1"/>
</dbReference>